<organism evidence="1 2">
    <name type="scientific">Tritrichomonas musculus</name>
    <dbReference type="NCBI Taxonomy" id="1915356"/>
    <lineage>
        <taxon>Eukaryota</taxon>
        <taxon>Metamonada</taxon>
        <taxon>Parabasalia</taxon>
        <taxon>Tritrichomonadida</taxon>
        <taxon>Tritrichomonadidae</taxon>
        <taxon>Tritrichomonas</taxon>
    </lineage>
</organism>
<dbReference type="Proteomes" id="UP001470230">
    <property type="component" value="Unassembled WGS sequence"/>
</dbReference>
<evidence type="ECO:0000313" key="2">
    <source>
        <dbReference type="Proteomes" id="UP001470230"/>
    </source>
</evidence>
<comment type="caution">
    <text evidence="1">The sequence shown here is derived from an EMBL/GenBank/DDBJ whole genome shotgun (WGS) entry which is preliminary data.</text>
</comment>
<evidence type="ECO:0000313" key="1">
    <source>
        <dbReference type="EMBL" id="KAK8839498.1"/>
    </source>
</evidence>
<accession>A0ABR2GZY0</accession>
<protein>
    <submittedName>
        <fullName evidence="1">Uncharacterized protein</fullName>
    </submittedName>
</protein>
<keyword evidence="2" id="KW-1185">Reference proteome</keyword>
<proteinExistence type="predicted"/>
<sequence>MKISCCTCICKNVHVNGHIVPKYIHSNITSFRKPSLGIRKSLYSIDTQSIDVHDLKRIKDNILNESCFYLKCMTCGTTFMFFSTNKKIFLEKIEPVNGMAKQVQKSGKINDHKNLQLNQYQPFTKEKDLTKINFFDDTDFEFMFSNNIEPIIGSYKDQSSFNYHLEAV</sequence>
<reference evidence="1 2" key="1">
    <citation type="submission" date="2024-04" db="EMBL/GenBank/DDBJ databases">
        <title>Tritrichomonas musculus Genome.</title>
        <authorList>
            <person name="Alves-Ferreira E."/>
            <person name="Grigg M."/>
            <person name="Lorenzi H."/>
            <person name="Galac M."/>
        </authorList>
    </citation>
    <scope>NUCLEOTIDE SEQUENCE [LARGE SCALE GENOMIC DNA]</scope>
    <source>
        <strain evidence="1 2">EAF2021</strain>
    </source>
</reference>
<name>A0ABR2GZY0_9EUKA</name>
<gene>
    <name evidence="1" type="ORF">M9Y10_031854</name>
</gene>
<dbReference type="EMBL" id="JAPFFF010000051">
    <property type="protein sequence ID" value="KAK8839498.1"/>
    <property type="molecule type" value="Genomic_DNA"/>
</dbReference>